<dbReference type="RefSeq" id="XP_045959445.1">
    <property type="nucleotide sequence ID" value="XM_046102416.1"/>
</dbReference>
<evidence type="ECO:0000256" key="3">
    <source>
        <dbReference type="ARBA" id="ARBA00022677"/>
    </source>
</evidence>
<dbReference type="Gene3D" id="3.40.50.1820">
    <property type="entry name" value="alpha/beta hydrolase"/>
    <property type="match status" value="1"/>
</dbReference>
<dbReference type="AlphaFoldDB" id="A0A9P8ZZK8"/>
<name>A0A9P8ZZK8_9PEZI</name>
<dbReference type="SUPFAM" id="SSF53474">
    <property type="entry name" value="alpha/beta-Hydrolases"/>
    <property type="match status" value="1"/>
</dbReference>
<evidence type="ECO:0000256" key="2">
    <source>
        <dbReference type="ARBA" id="ARBA00008300"/>
    </source>
</evidence>
<sequence length="322" mass="36222">MPVHSLSYPASAGNHDSSARDVLIFFISGNPGLIDYYGPFFESLRALIDSSTALGATRFHIYGQDLAGFSDDDHEPFDTKHPPRNVGFQVQNSFEALSSLRVGSGPKKGKAFDEVLLAGHSVGTYIGLQLFHKLLENPSSAPHLHLKAGILLFPTIEHISHSPQGVKLNLLRRTPLIGPNAHSIAQGFLRLWPYKALYWFVSKVLGFPPHAATVTTKFLKSRDGVWQALHMGMDEMQVIAEDKWDEELWEITHEAEQHNVQPIPKFFFFFGKNDHWVASHLRDAFIERRQKQAERTCLLVDEGNLPHAFCIRKLEIGALQHC</sequence>
<dbReference type="GO" id="GO:0016298">
    <property type="term" value="F:lipase activity"/>
    <property type="evidence" value="ECO:0007669"/>
    <property type="project" value="InterPro"/>
</dbReference>
<dbReference type="GeneID" id="70131308"/>
<gene>
    <name evidence="5" type="ORF">BKA67DRAFT_559691</name>
</gene>
<keyword evidence="4" id="KW-0378">Hydrolase</keyword>
<dbReference type="InterPro" id="IPR019363">
    <property type="entry name" value="LDAH"/>
</dbReference>
<comment type="caution">
    <text evidence="5">The sequence shown here is derived from an EMBL/GenBank/DDBJ whole genome shotgun (WGS) entry which is preliminary data.</text>
</comment>
<evidence type="ECO:0000256" key="1">
    <source>
        <dbReference type="ARBA" id="ARBA00004502"/>
    </source>
</evidence>
<evidence type="ECO:0008006" key="7">
    <source>
        <dbReference type="Google" id="ProtNLM"/>
    </source>
</evidence>
<proteinExistence type="inferred from homology"/>
<protein>
    <recommendedName>
        <fullName evidence="7">Lipid droplet-associated hydrolase</fullName>
    </recommendedName>
</protein>
<dbReference type="PANTHER" id="PTHR13390">
    <property type="entry name" value="LIPASE"/>
    <property type="match status" value="1"/>
</dbReference>
<comment type="subcellular location">
    <subcellularLocation>
        <location evidence="1">Lipid droplet</location>
    </subcellularLocation>
</comment>
<reference evidence="5" key="1">
    <citation type="journal article" date="2021" name="Nat. Commun.">
        <title>Genetic determinants of endophytism in the Arabidopsis root mycobiome.</title>
        <authorList>
            <person name="Mesny F."/>
            <person name="Miyauchi S."/>
            <person name="Thiergart T."/>
            <person name="Pickel B."/>
            <person name="Atanasova L."/>
            <person name="Karlsson M."/>
            <person name="Huettel B."/>
            <person name="Barry K.W."/>
            <person name="Haridas S."/>
            <person name="Chen C."/>
            <person name="Bauer D."/>
            <person name="Andreopoulos W."/>
            <person name="Pangilinan J."/>
            <person name="LaButti K."/>
            <person name="Riley R."/>
            <person name="Lipzen A."/>
            <person name="Clum A."/>
            <person name="Drula E."/>
            <person name="Henrissat B."/>
            <person name="Kohler A."/>
            <person name="Grigoriev I.V."/>
            <person name="Martin F.M."/>
            <person name="Hacquard S."/>
        </authorList>
    </citation>
    <scope>NUCLEOTIDE SEQUENCE</scope>
    <source>
        <strain evidence="5">MPI-SDFR-AT-0073</strain>
    </source>
</reference>
<dbReference type="GO" id="GO:0019915">
    <property type="term" value="P:lipid storage"/>
    <property type="evidence" value="ECO:0007669"/>
    <property type="project" value="InterPro"/>
</dbReference>
<dbReference type="PANTHER" id="PTHR13390:SF0">
    <property type="entry name" value="LIPID DROPLET-ASSOCIATED HYDROLASE"/>
    <property type="match status" value="1"/>
</dbReference>
<evidence type="ECO:0000313" key="5">
    <source>
        <dbReference type="EMBL" id="KAH6655180.1"/>
    </source>
</evidence>
<keyword evidence="3" id="KW-0551">Lipid droplet</keyword>
<dbReference type="OrthoDB" id="448051at2759"/>
<keyword evidence="6" id="KW-1185">Reference proteome</keyword>
<dbReference type="Proteomes" id="UP000758603">
    <property type="component" value="Unassembled WGS sequence"/>
</dbReference>
<dbReference type="Pfam" id="PF10230">
    <property type="entry name" value="LIDHydrolase"/>
    <property type="match status" value="1"/>
</dbReference>
<dbReference type="GO" id="GO:0005811">
    <property type="term" value="C:lipid droplet"/>
    <property type="evidence" value="ECO:0007669"/>
    <property type="project" value="UniProtKB-SubCell"/>
</dbReference>
<evidence type="ECO:0000313" key="6">
    <source>
        <dbReference type="Proteomes" id="UP000758603"/>
    </source>
</evidence>
<organism evidence="5 6">
    <name type="scientific">Truncatella angustata</name>
    <dbReference type="NCBI Taxonomy" id="152316"/>
    <lineage>
        <taxon>Eukaryota</taxon>
        <taxon>Fungi</taxon>
        <taxon>Dikarya</taxon>
        <taxon>Ascomycota</taxon>
        <taxon>Pezizomycotina</taxon>
        <taxon>Sordariomycetes</taxon>
        <taxon>Xylariomycetidae</taxon>
        <taxon>Amphisphaeriales</taxon>
        <taxon>Sporocadaceae</taxon>
        <taxon>Truncatella</taxon>
    </lineage>
</organism>
<accession>A0A9P8ZZK8</accession>
<dbReference type="EMBL" id="JAGPXC010000003">
    <property type="protein sequence ID" value="KAH6655180.1"/>
    <property type="molecule type" value="Genomic_DNA"/>
</dbReference>
<comment type="similarity">
    <text evidence="2">Belongs to the AB hydrolase superfamily. LDAH family.</text>
</comment>
<evidence type="ECO:0000256" key="4">
    <source>
        <dbReference type="ARBA" id="ARBA00022801"/>
    </source>
</evidence>
<dbReference type="InterPro" id="IPR029058">
    <property type="entry name" value="AB_hydrolase_fold"/>
</dbReference>